<gene>
    <name evidence="2" type="ORF">LOSG293_110730</name>
</gene>
<sequence length="92" mass="10196">MKMRLKSPDYVRNQIALSGYSQNLFARHIGITSGYLSLILNQEVDPSPTIAKKISDGIGENIKDIFFALGGLKSETKEKVQLKGGERNEKAK</sequence>
<proteinExistence type="predicted"/>
<dbReference type="EMBL" id="BBJM01000011">
    <property type="protein sequence ID" value="GAK47757.1"/>
    <property type="molecule type" value="Genomic_DNA"/>
</dbReference>
<comment type="caution">
    <text evidence="2">The sequence shown here is derived from an EMBL/GenBank/DDBJ whole genome shotgun (WGS) entry which is preliminary data.</text>
</comment>
<dbReference type="InterPro" id="IPR001387">
    <property type="entry name" value="Cro/C1-type_HTH"/>
</dbReference>
<organism evidence="2 3">
    <name type="scientific">Secundilactobacillus oryzae JCM 18671</name>
    <dbReference type="NCBI Taxonomy" id="1291743"/>
    <lineage>
        <taxon>Bacteria</taxon>
        <taxon>Bacillati</taxon>
        <taxon>Bacillota</taxon>
        <taxon>Bacilli</taxon>
        <taxon>Lactobacillales</taxon>
        <taxon>Lactobacillaceae</taxon>
        <taxon>Secundilactobacillus</taxon>
    </lineage>
</organism>
<protein>
    <submittedName>
        <fullName evidence="2">Putative transcription factor</fullName>
    </submittedName>
</protein>
<dbReference type="Gene3D" id="1.10.260.40">
    <property type="entry name" value="lambda repressor-like DNA-binding domains"/>
    <property type="match status" value="1"/>
</dbReference>
<dbReference type="GO" id="GO:0003677">
    <property type="term" value="F:DNA binding"/>
    <property type="evidence" value="ECO:0007669"/>
    <property type="project" value="InterPro"/>
</dbReference>
<dbReference type="InterPro" id="IPR010982">
    <property type="entry name" value="Lambda_DNA-bd_dom_sf"/>
</dbReference>
<dbReference type="OrthoDB" id="2306294at2"/>
<dbReference type="PROSITE" id="PS50943">
    <property type="entry name" value="HTH_CROC1"/>
    <property type="match status" value="1"/>
</dbReference>
<reference evidence="2" key="1">
    <citation type="journal article" date="2014" name="Genome Announc.">
        <title>Draft Genome Sequence of Lactobacillus oryzae Strain SG293T.</title>
        <authorList>
            <person name="Tanizawa Y."/>
            <person name="Fujisawa T."/>
            <person name="Mochizuki T."/>
            <person name="Kaminuma E."/>
            <person name="Nakamura Y."/>
            <person name="Tohno M."/>
        </authorList>
    </citation>
    <scope>NUCLEOTIDE SEQUENCE [LARGE SCALE GENOMIC DNA]</scope>
    <source>
        <strain evidence="2">SG293</strain>
    </source>
</reference>
<evidence type="ECO:0000313" key="2">
    <source>
        <dbReference type="EMBL" id="GAK47757.1"/>
    </source>
</evidence>
<dbReference type="Pfam" id="PF01381">
    <property type="entry name" value="HTH_3"/>
    <property type="match status" value="1"/>
</dbReference>
<accession>A0A081BI89</accession>
<dbReference type="AlphaFoldDB" id="A0A081BI89"/>
<evidence type="ECO:0000259" key="1">
    <source>
        <dbReference type="PROSITE" id="PS50943"/>
    </source>
</evidence>
<keyword evidence="3" id="KW-1185">Reference proteome</keyword>
<dbReference type="SUPFAM" id="SSF47413">
    <property type="entry name" value="lambda repressor-like DNA-binding domains"/>
    <property type="match status" value="1"/>
</dbReference>
<evidence type="ECO:0000313" key="3">
    <source>
        <dbReference type="Proteomes" id="UP000028700"/>
    </source>
</evidence>
<dbReference type="CDD" id="cd00093">
    <property type="entry name" value="HTH_XRE"/>
    <property type="match status" value="1"/>
</dbReference>
<feature type="domain" description="HTH cro/C1-type" evidence="1">
    <location>
        <begin position="11"/>
        <end position="65"/>
    </location>
</feature>
<dbReference type="Proteomes" id="UP000028700">
    <property type="component" value="Unassembled WGS sequence"/>
</dbReference>
<name>A0A081BI89_9LACO</name>
<dbReference type="STRING" id="1291743.LOSG293_110730"/>